<reference evidence="1 2" key="1">
    <citation type="journal article" date="2019" name="Int. J. Syst. Evol. Microbiol.">
        <title>The Global Catalogue of Microorganisms (GCM) 10K type strain sequencing project: providing services to taxonomists for standard genome sequencing and annotation.</title>
        <authorList>
            <consortium name="The Broad Institute Genomics Platform"/>
            <consortium name="The Broad Institute Genome Sequencing Center for Infectious Disease"/>
            <person name="Wu L."/>
            <person name="Ma J."/>
        </authorList>
    </citation>
    <scope>NUCLEOTIDE SEQUENCE [LARGE SCALE GENOMIC DNA]</scope>
    <source>
        <strain evidence="1 2">JCM 16083</strain>
    </source>
</reference>
<proteinExistence type="predicted"/>
<protein>
    <submittedName>
        <fullName evidence="1">Uncharacterized protein</fullName>
    </submittedName>
</protein>
<dbReference type="EMBL" id="BAAAFH010000003">
    <property type="protein sequence ID" value="GAA0873843.1"/>
    <property type="molecule type" value="Genomic_DNA"/>
</dbReference>
<keyword evidence="2" id="KW-1185">Reference proteome</keyword>
<sequence>MCPVFFSGAQENSLRTKKIVAGDSLYTLDSLTIYWPSFSLTTVSGENVAYKIDTTQNAIRLLAHFNDTLLAEYRVFDFNLHSPAFHKDTSIVYNAKPGLENPFLYGAEPQTEDFFGGSGLKKSGSISRGINIGNAQNLSVNSTLNMQLSGDISPNLKLMASLSDDNIPIQADGNTNKLQEFDQLFIQLYNDDFKLIAGDFWLKKPTGYFMTYNKRAQGLTGEYRSFLDEEKTKSWKIYGGGAFSKGKFNRQQIQGVEGNQGPYRLRGAENESFIIVLAGTERVFINGVELERGQEYDYVMNYNTSEITFTPRQPINKDSRIIVEFQYSDQNYARSLFNGGIEYNGPKVKAWLNAYSEQDAKNQTIQQDLSPEQRFYLSTIGDSLDKALIYGIDSIGFRDNQVMYALTDSLGYDSVLVFSVSPDSAFFSPSFSMVGENRGNYVFDRFTASGRVYKWVAPVGGIPQGNYEPVRIIITPKKRQMITAGAEINLGKKMQLFSEVSYTNNDINTFSKLDRGDNESVGAKVRLVTDNPLSRDSSAKWSFKSNTGIEFIGENFVPVERFRTAEFERDWNVLNEQLSGYQFIGNTDLRFERFQKGFVGIVGETFAWGNNFTGFKGGLNGDWKHRGFSANWTSSVVSTTGLKSSLFARHMIDVSQTIWKVRVGFKDEHEYNQVEPTNGIHTLDKTSYQFIDWQFYIMQADSAKNNFKIYYRQRDDQISDSFRLANAAVARNLGGSFDWISNPNSQLRTLVNYRMLEIRDTNLISQEPENTLLGRIEYNLNVWKGAIRSSTFYEVGSGLELKREFIYVEVAVGSGVYTWIDYNGDGVKDLNEFEVAAYEDQANYVRIFTPSDEYIRTFTNEFSQSLFLQPERVWGRKKGFLKLLSRFSNQTQLRVSRKTDSETGADAFNPFISSAVDTNLISASSSLRNTFFFNRTNQIFGADYTYLSTNNKILLANGFDQRSNMYHQLNARWNIKRKFTLKISGELGERRSEADYTSGRDFAINYVKLKPELIYQPNTAFRVSLFYRGEEKNNTLGNLEKAVIHDIGLEIRYNQAEKGSLSGNFNVIGIRFNGDFNSSVGFEMLEALRPGTNFTWGINYQRNIGKNLQLSLRYNGRKSEENKAIHTGGVELRAFF</sequence>
<comment type="caution">
    <text evidence="1">The sequence shown here is derived from an EMBL/GenBank/DDBJ whole genome shotgun (WGS) entry which is preliminary data.</text>
</comment>
<evidence type="ECO:0000313" key="2">
    <source>
        <dbReference type="Proteomes" id="UP001501126"/>
    </source>
</evidence>
<organism evidence="1 2">
    <name type="scientific">Wandonia haliotis</name>
    <dbReference type="NCBI Taxonomy" id="574963"/>
    <lineage>
        <taxon>Bacteria</taxon>
        <taxon>Pseudomonadati</taxon>
        <taxon>Bacteroidota</taxon>
        <taxon>Flavobacteriia</taxon>
        <taxon>Flavobacteriales</taxon>
        <taxon>Crocinitomicaceae</taxon>
        <taxon>Wandonia</taxon>
    </lineage>
</organism>
<gene>
    <name evidence="1" type="ORF">GCM10009118_02510</name>
</gene>
<dbReference type="Proteomes" id="UP001501126">
    <property type="component" value="Unassembled WGS sequence"/>
</dbReference>
<evidence type="ECO:0000313" key="1">
    <source>
        <dbReference type="EMBL" id="GAA0873843.1"/>
    </source>
</evidence>
<accession>A0ABN1MLI8</accession>
<name>A0ABN1MLI8_9FLAO</name>